<dbReference type="EMBL" id="OR427838">
    <property type="protein sequence ID" value="WNO23940.1"/>
    <property type="molecule type" value="Genomic_DNA"/>
</dbReference>
<accession>A0AB38Z280</accession>
<proteinExistence type="predicted"/>
<name>A0AB38Z280_9CAUD</name>
<gene>
    <name evidence="1" type="ORF">HGJLBNNL_00044</name>
</gene>
<reference evidence="1" key="1">
    <citation type="submission" date="2023-08" db="EMBL/GenBank/DDBJ databases">
        <authorList>
            <person name="Midha T."/>
            <person name="Baranwal S."/>
        </authorList>
    </citation>
    <scope>NUCLEOTIDE SEQUENCE</scope>
</reference>
<protein>
    <recommendedName>
        <fullName evidence="2">Phage protein</fullName>
    </recommendedName>
</protein>
<organism evidence="1">
    <name type="scientific">Escherichia phage fDHCT2</name>
    <dbReference type="NCBI Taxonomy" id="3075956"/>
    <lineage>
        <taxon>Viruses</taxon>
        <taxon>Duplodnaviria</taxon>
        <taxon>Heunggongvirae</taxon>
        <taxon>Uroviricota</taxon>
        <taxon>Caudoviricetes</taxon>
    </lineage>
</organism>
<evidence type="ECO:0000313" key="1">
    <source>
        <dbReference type="EMBL" id="WNO23940.1"/>
    </source>
</evidence>
<evidence type="ECO:0008006" key="2">
    <source>
        <dbReference type="Google" id="ProtNLM"/>
    </source>
</evidence>
<sequence length="118" mass="13352">MLLRIIKIEEIIMKELLENYIKCSDNYIDSCHGAVYVDLDRGLVLNDEDPAKALDDAGKALRKAAKARGVDMAELKKHLIMFISANTRRKSSNKAVAELNEERVELRIQLLKTLLGIK</sequence>